<name>A0A383E1E0_9ZZZZ</name>
<protein>
    <submittedName>
        <fullName evidence="1">Uncharacterized protein</fullName>
    </submittedName>
</protein>
<sequence length="183" mass="21100">MRIAKILTILFFAVAFPLTGVGNAAPTNSGYNYQLYKNYENFGILIFPEDRIFTELGEYIQEIGFNPVESGQAVMRFGLKNENQTLMMPESVQNKHSMNRFIILQVIAHDNMLVGIFDPEWGLTLPGPIYRLDTVKDNISKTLNLFRKHLKKRETRRHQPSNPERARLLTKNADTILKSYHTL</sequence>
<dbReference type="EMBL" id="UINC01221781">
    <property type="protein sequence ID" value="SVE50250.1"/>
    <property type="molecule type" value="Genomic_DNA"/>
</dbReference>
<gene>
    <name evidence="1" type="ORF">METZ01_LOCUS503104</name>
</gene>
<organism evidence="1">
    <name type="scientific">marine metagenome</name>
    <dbReference type="NCBI Taxonomy" id="408172"/>
    <lineage>
        <taxon>unclassified sequences</taxon>
        <taxon>metagenomes</taxon>
        <taxon>ecological metagenomes</taxon>
    </lineage>
</organism>
<dbReference type="AlphaFoldDB" id="A0A383E1E0"/>
<reference evidence="1" key="1">
    <citation type="submission" date="2018-05" db="EMBL/GenBank/DDBJ databases">
        <authorList>
            <person name="Lanie J.A."/>
            <person name="Ng W.-L."/>
            <person name="Kazmierczak K.M."/>
            <person name="Andrzejewski T.M."/>
            <person name="Davidsen T.M."/>
            <person name="Wayne K.J."/>
            <person name="Tettelin H."/>
            <person name="Glass J.I."/>
            <person name="Rusch D."/>
            <person name="Podicherti R."/>
            <person name="Tsui H.-C.T."/>
            <person name="Winkler M.E."/>
        </authorList>
    </citation>
    <scope>NUCLEOTIDE SEQUENCE</scope>
</reference>
<evidence type="ECO:0000313" key="1">
    <source>
        <dbReference type="EMBL" id="SVE50250.1"/>
    </source>
</evidence>
<proteinExistence type="predicted"/>
<accession>A0A383E1E0</accession>